<evidence type="ECO:0000313" key="2">
    <source>
        <dbReference type="EMBL" id="KAF6752682.1"/>
    </source>
</evidence>
<reference evidence="2 3" key="1">
    <citation type="submission" date="2020-07" db="EMBL/GenBank/DDBJ databases">
        <title>Comparative genomics of pyrophilous fungi reveals a link between fire events and developmental genes.</title>
        <authorList>
            <consortium name="DOE Joint Genome Institute"/>
            <person name="Steindorff A.S."/>
            <person name="Carver A."/>
            <person name="Calhoun S."/>
            <person name="Stillman K."/>
            <person name="Liu H."/>
            <person name="Lipzen A."/>
            <person name="Pangilinan J."/>
            <person name="Labutti K."/>
            <person name="Bruns T.D."/>
            <person name="Grigoriev I.V."/>
        </authorList>
    </citation>
    <scope>NUCLEOTIDE SEQUENCE [LARGE SCALE GENOMIC DNA]</scope>
    <source>
        <strain evidence="2 3">CBS 144469</strain>
    </source>
</reference>
<dbReference type="Proteomes" id="UP000521943">
    <property type="component" value="Unassembled WGS sequence"/>
</dbReference>
<accession>A0A8H6HUQ8</accession>
<gene>
    <name evidence="2" type="ORF">DFP72DRAFT_1033891</name>
</gene>
<evidence type="ECO:0000313" key="3">
    <source>
        <dbReference type="Proteomes" id="UP000521943"/>
    </source>
</evidence>
<dbReference type="AlphaFoldDB" id="A0A8H6HUQ8"/>
<dbReference type="PANTHER" id="PTHR46177">
    <property type="entry name" value="INTEGRASE CATALYTIC DOMAIN-CONTAINING PROTEIN"/>
    <property type="match status" value="1"/>
</dbReference>
<proteinExistence type="predicted"/>
<dbReference type="PANTHER" id="PTHR46177:SF1">
    <property type="entry name" value="INTEGRASE CATALYTIC DOMAIN-CONTAINING PROTEIN"/>
    <property type="match status" value="1"/>
</dbReference>
<dbReference type="OrthoDB" id="6017046at2759"/>
<dbReference type="Pfam" id="PF24764">
    <property type="entry name" value="rva_4"/>
    <property type="match status" value="1"/>
</dbReference>
<comment type="caution">
    <text evidence="2">The sequence shown here is derived from an EMBL/GenBank/DDBJ whole genome shotgun (WGS) entry which is preliminary data.</text>
</comment>
<dbReference type="InterPro" id="IPR058913">
    <property type="entry name" value="Integrase_dom_put"/>
</dbReference>
<name>A0A8H6HUQ8_9AGAR</name>
<sequence length="422" mass="47092">MSINNNPTGKNGYGAKNYPSDDILKAALQQYASERLTVAQKRLRLAIEHSLEIGATNLWKLERRFLIPNVRRPPPDEIATEHVLQIVRADINQRRGTGTIMAILANQGVMLPRDFIRKVLQVHAPEGLNMRFPGSGKIKRSQLSARGPCHQFHADGHEKLGAKALTSMGGVGLDIYGIKDQWSSFIVHLVVVPNNRLADTIGHVYLDMVEKTLSIPITMVTDKGSEVGHLFAHQRGLRQAYSADIDVAQFPPVVQIKSVHNTPIEGLWHWFLENSGRNLKDTIVSGQTNGIFHPGDPTHAQLFNYLWPKVLQIQLDNFVTFWNNHRIRTQKSKPNMSGTTPQHAFIAPDPAQAEKCAIAVEQPVVDALRRQIATSRADSMRFVVGPFAEVADEAYKAIGSPDLSNIDEAWNIFGMMLPHMHM</sequence>
<dbReference type="EMBL" id="JACGCI010000043">
    <property type="protein sequence ID" value="KAF6752682.1"/>
    <property type="molecule type" value="Genomic_DNA"/>
</dbReference>
<protein>
    <recommendedName>
        <fullName evidence="1">Integrase core domain-containing protein</fullName>
    </recommendedName>
</protein>
<keyword evidence="3" id="KW-1185">Reference proteome</keyword>
<evidence type="ECO:0000259" key="1">
    <source>
        <dbReference type="Pfam" id="PF24764"/>
    </source>
</evidence>
<organism evidence="2 3">
    <name type="scientific">Ephemerocybe angulata</name>
    <dbReference type="NCBI Taxonomy" id="980116"/>
    <lineage>
        <taxon>Eukaryota</taxon>
        <taxon>Fungi</taxon>
        <taxon>Dikarya</taxon>
        <taxon>Basidiomycota</taxon>
        <taxon>Agaricomycotina</taxon>
        <taxon>Agaricomycetes</taxon>
        <taxon>Agaricomycetidae</taxon>
        <taxon>Agaricales</taxon>
        <taxon>Agaricineae</taxon>
        <taxon>Psathyrellaceae</taxon>
        <taxon>Ephemerocybe</taxon>
    </lineage>
</organism>
<feature type="domain" description="Integrase core" evidence="1">
    <location>
        <begin position="147"/>
        <end position="333"/>
    </location>
</feature>